<keyword evidence="1" id="KW-0472">Membrane</keyword>
<feature type="transmembrane region" description="Helical" evidence="1">
    <location>
        <begin position="36"/>
        <end position="56"/>
    </location>
</feature>
<gene>
    <name evidence="2" type="ORF">SAMN04488556_1039</name>
</gene>
<keyword evidence="1" id="KW-1133">Transmembrane helix</keyword>
<evidence type="ECO:0000256" key="1">
    <source>
        <dbReference type="SAM" id="Phobius"/>
    </source>
</evidence>
<keyword evidence="1" id="KW-0812">Transmembrane</keyword>
<protein>
    <submittedName>
        <fullName evidence="2">Uncharacterized protein</fullName>
    </submittedName>
</protein>
<keyword evidence="3" id="KW-1185">Reference proteome</keyword>
<dbReference type="RefSeq" id="WP_092902345.1">
    <property type="nucleotide sequence ID" value="NZ_FOZS01000001.1"/>
</dbReference>
<proteinExistence type="predicted"/>
<reference evidence="3" key="1">
    <citation type="submission" date="2016-10" db="EMBL/GenBank/DDBJ databases">
        <authorList>
            <person name="Varghese N."/>
            <person name="Submissions S."/>
        </authorList>
    </citation>
    <scope>NUCLEOTIDE SEQUENCE [LARGE SCALE GENOMIC DNA]</scope>
    <source>
        <strain evidence="3">DSM 22427</strain>
    </source>
</reference>
<feature type="transmembrane region" description="Helical" evidence="1">
    <location>
        <begin position="62"/>
        <end position="85"/>
    </location>
</feature>
<dbReference type="EMBL" id="FOZS01000001">
    <property type="protein sequence ID" value="SFS48375.1"/>
    <property type="molecule type" value="Genomic_DNA"/>
</dbReference>
<dbReference type="Proteomes" id="UP000199199">
    <property type="component" value="Unassembled WGS sequence"/>
</dbReference>
<dbReference type="OrthoDB" id="199034at2157"/>
<evidence type="ECO:0000313" key="2">
    <source>
        <dbReference type="EMBL" id="SFS48375.1"/>
    </source>
</evidence>
<name>A0A1I6Q7R8_9EURY</name>
<sequence>MDESAPPDDGELEFSLEDHRQYEILRTAIEDALKHVLVTIIMLSLASGLFVIGAQFALEGGVLLWIGLAIVLVACFIGAMALDVLPV</sequence>
<evidence type="ECO:0000313" key="3">
    <source>
        <dbReference type="Proteomes" id="UP000199199"/>
    </source>
</evidence>
<dbReference type="AlphaFoldDB" id="A0A1I6Q7R8"/>
<organism evidence="2 3">
    <name type="scientific">Halostagnicola kamekurae</name>
    <dbReference type="NCBI Taxonomy" id="619731"/>
    <lineage>
        <taxon>Archaea</taxon>
        <taxon>Methanobacteriati</taxon>
        <taxon>Methanobacteriota</taxon>
        <taxon>Stenosarchaea group</taxon>
        <taxon>Halobacteria</taxon>
        <taxon>Halobacteriales</taxon>
        <taxon>Natrialbaceae</taxon>
        <taxon>Halostagnicola</taxon>
    </lineage>
</organism>
<accession>A0A1I6Q7R8</accession>